<evidence type="ECO:0000313" key="6">
    <source>
        <dbReference type="Proteomes" id="UP000593562"/>
    </source>
</evidence>
<evidence type="ECO:0000256" key="2">
    <source>
        <dbReference type="SAM" id="Coils"/>
    </source>
</evidence>
<dbReference type="InterPro" id="IPR005518">
    <property type="entry name" value="Remorin_N"/>
</dbReference>
<dbReference type="Pfam" id="PF03763">
    <property type="entry name" value="Remorin_C"/>
    <property type="match status" value="1"/>
</dbReference>
<comment type="caution">
    <text evidence="5">The sequence shown here is derived from an EMBL/GenBank/DDBJ whole genome shotgun (WGS) entry which is preliminary data.</text>
</comment>
<dbReference type="InterPro" id="IPR005516">
    <property type="entry name" value="Remorin_C"/>
</dbReference>
<dbReference type="EMBL" id="JAAARO010000008">
    <property type="protein sequence ID" value="KAF5744364.1"/>
    <property type="molecule type" value="Genomic_DNA"/>
</dbReference>
<feature type="coiled-coil region" evidence="2">
    <location>
        <begin position="90"/>
        <end position="150"/>
    </location>
</feature>
<dbReference type="PANTHER" id="PTHR31775:SF31">
    <property type="entry name" value="REMORIN-LIKE"/>
    <property type="match status" value="1"/>
</dbReference>
<evidence type="ECO:0000256" key="1">
    <source>
        <dbReference type="ARBA" id="ARBA00005711"/>
    </source>
</evidence>
<feature type="domain" description="Remorin N-terminal" evidence="4">
    <location>
        <begin position="25"/>
        <end position="58"/>
    </location>
</feature>
<proteinExistence type="inferred from homology"/>
<gene>
    <name evidence="5" type="ORF">HS088_TW08G00968</name>
</gene>
<accession>A0A7J7DDJ1</accession>
<dbReference type="PANTHER" id="PTHR31775">
    <property type="entry name" value="OS02G0117200 PROTEIN"/>
    <property type="match status" value="1"/>
</dbReference>
<evidence type="ECO:0000313" key="5">
    <source>
        <dbReference type="EMBL" id="KAF5744364.1"/>
    </source>
</evidence>
<dbReference type="InParanoid" id="A0A7J7DDJ1"/>
<sequence length="172" mass="19243">MEQVKKTVDEPPLAAVAQPINAVEEKVMALAIAEKSPNSAEKKPTGGSIDRDIALAEVEKEKKASFIKAWEESEKTKYENKAQKKISAVAAWENCQKAALEAKLKKKEEELENKKAQYAEQINNKIALIHKEAEEKKAMVEAKRREELLKAEEMAAKYRATGQVPKKAFGCF</sequence>
<evidence type="ECO:0000259" key="4">
    <source>
        <dbReference type="Pfam" id="PF03766"/>
    </source>
</evidence>
<protein>
    <submittedName>
        <fullName evidence="5">Remorin-like</fullName>
    </submittedName>
</protein>
<name>A0A7J7DDJ1_TRIWF</name>
<dbReference type="AlphaFoldDB" id="A0A7J7DDJ1"/>
<dbReference type="Proteomes" id="UP000593562">
    <property type="component" value="Unassembled WGS sequence"/>
</dbReference>
<evidence type="ECO:0000259" key="3">
    <source>
        <dbReference type="Pfam" id="PF03763"/>
    </source>
</evidence>
<reference evidence="5 6" key="1">
    <citation type="journal article" date="2020" name="Nat. Commun.">
        <title>Genome of Tripterygium wilfordii and identification of cytochrome P450 involved in triptolide biosynthesis.</title>
        <authorList>
            <person name="Tu L."/>
            <person name="Su P."/>
            <person name="Zhang Z."/>
            <person name="Gao L."/>
            <person name="Wang J."/>
            <person name="Hu T."/>
            <person name="Zhou J."/>
            <person name="Zhang Y."/>
            <person name="Zhao Y."/>
            <person name="Liu Y."/>
            <person name="Song Y."/>
            <person name="Tong Y."/>
            <person name="Lu Y."/>
            <person name="Yang J."/>
            <person name="Xu C."/>
            <person name="Jia M."/>
            <person name="Peters R.J."/>
            <person name="Huang L."/>
            <person name="Gao W."/>
        </authorList>
    </citation>
    <scope>NUCLEOTIDE SEQUENCE [LARGE SCALE GENOMIC DNA]</scope>
    <source>
        <strain evidence="6">cv. XIE 37</strain>
        <tissue evidence="5">Leaf</tissue>
    </source>
</reference>
<comment type="similarity">
    <text evidence="1">Belongs to the remorin family.</text>
</comment>
<dbReference type="OrthoDB" id="684343at2759"/>
<keyword evidence="6" id="KW-1185">Reference proteome</keyword>
<keyword evidence="2" id="KW-0175">Coiled coil</keyword>
<dbReference type="Pfam" id="PF03766">
    <property type="entry name" value="Remorin_N"/>
    <property type="match status" value="1"/>
</dbReference>
<feature type="domain" description="Remorin C-terminal" evidence="3">
    <location>
        <begin position="62"/>
        <end position="167"/>
    </location>
</feature>
<organism evidence="5 6">
    <name type="scientific">Tripterygium wilfordii</name>
    <name type="common">Thunder God vine</name>
    <dbReference type="NCBI Taxonomy" id="458696"/>
    <lineage>
        <taxon>Eukaryota</taxon>
        <taxon>Viridiplantae</taxon>
        <taxon>Streptophyta</taxon>
        <taxon>Embryophyta</taxon>
        <taxon>Tracheophyta</taxon>
        <taxon>Spermatophyta</taxon>
        <taxon>Magnoliopsida</taxon>
        <taxon>eudicotyledons</taxon>
        <taxon>Gunneridae</taxon>
        <taxon>Pentapetalae</taxon>
        <taxon>rosids</taxon>
        <taxon>fabids</taxon>
        <taxon>Celastrales</taxon>
        <taxon>Celastraceae</taxon>
        <taxon>Tripterygium</taxon>
    </lineage>
</organism>